<proteinExistence type="predicted"/>
<protein>
    <submittedName>
        <fullName evidence="1">Uncharacterized protein</fullName>
    </submittedName>
</protein>
<sequence>MVYLPPASNIDCLTAYLTTTLTEDDFKTFKSAFELGACSQFSPILELKIVRAPDDYVDKPHQYVRSKENEAGREGAFALIDEEAKRRGAIWYIDQFADEDQVEDGQAESTEVVLKILVKTEALPLTYVNYDIANMSIEEDLDNCGVEMPFTNDFHQPELNDCGGMDFDEQQWHQDAWVTAEPGEFEESTDDKLRDNFMPRPDKVARLNEEVAQAVGLVSSWMIPSQAGPVELPDGTEKTFPEGSVVLQQRYNPEYPWPEYTWPDGSL</sequence>
<evidence type="ECO:0000313" key="1">
    <source>
        <dbReference type="EMBL" id="KAF4957357.1"/>
    </source>
</evidence>
<reference evidence="1" key="2">
    <citation type="submission" date="2020-05" db="EMBL/GenBank/DDBJ databases">
        <authorList>
            <person name="Kim H.-S."/>
            <person name="Proctor R.H."/>
            <person name="Brown D.W."/>
        </authorList>
    </citation>
    <scope>NUCLEOTIDE SEQUENCE</scope>
    <source>
        <strain evidence="1">NRRL 20472</strain>
    </source>
</reference>
<dbReference type="EMBL" id="JABEXW010000730">
    <property type="protein sequence ID" value="KAF4957357.1"/>
    <property type="molecule type" value="Genomic_DNA"/>
</dbReference>
<gene>
    <name evidence="1" type="ORF">FSARC_11332</name>
</gene>
<dbReference type="Proteomes" id="UP000622797">
    <property type="component" value="Unassembled WGS sequence"/>
</dbReference>
<dbReference type="OrthoDB" id="5329332at2759"/>
<evidence type="ECO:0000313" key="2">
    <source>
        <dbReference type="Proteomes" id="UP000622797"/>
    </source>
</evidence>
<accession>A0A8H4TGR8</accession>
<name>A0A8H4TGR8_9HYPO</name>
<reference evidence="1" key="1">
    <citation type="journal article" date="2020" name="BMC Genomics">
        <title>Correction to: Identification and distribution of gene clusters required for synthesis of sphingolipid metabolism inhibitors in diverse species of the filamentous fungus Fusarium.</title>
        <authorList>
            <person name="Kim H.S."/>
            <person name="Lohmar J.M."/>
            <person name="Busman M."/>
            <person name="Brown D.W."/>
            <person name="Naumann T.A."/>
            <person name="Divon H.H."/>
            <person name="Lysoe E."/>
            <person name="Uhlig S."/>
            <person name="Proctor R.H."/>
        </authorList>
    </citation>
    <scope>NUCLEOTIDE SEQUENCE</scope>
    <source>
        <strain evidence="1">NRRL 20472</strain>
    </source>
</reference>
<dbReference type="AlphaFoldDB" id="A0A8H4TGR8"/>
<comment type="caution">
    <text evidence="1">The sequence shown here is derived from an EMBL/GenBank/DDBJ whole genome shotgun (WGS) entry which is preliminary data.</text>
</comment>
<organism evidence="1 2">
    <name type="scientific">Fusarium sarcochroum</name>
    <dbReference type="NCBI Taxonomy" id="1208366"/>
    <lineage>
        <taxon>Eukaryota</taxon>
        <taxon>Fungi</taxon>
        <taxon>Dikarya</taxon>
        <taxon>Ascomycota</taxon>
        <taxon>Pezizomycotina</taxon>
        <taxon>Sordariomycetes</taxon>
        <taxon>Hypocreomycetidae</taxon>
        <taxon>Hypocreales</taxon>
        <taxon>Nectriaceae</taxon>
        <taxon>Fusarium</taxon>
        <taxon>Fusarium lateritium species complex</taxon>
    </lineage>
</organism>
<keyword evidence="2" id="KW-1185">Reference proteome</keyword>